<organism evidence="1 2">
    <name type="scientific">Staphylococcus argenteus</name>
    <dbReference type="NCBI Taxonomy" id="985002"/>
    <lineage>
        <taxon>Bacteria</taxon>
        <taxon>Bacillati</taxon>
        <taxon>Bacillota</taxon>
        <taxon>Bacilli</taxon>
        <taxon>Bacillales</taxon>
        <taxon>Staphylococcaceae</taxon>
        <taxon>Staphylococcus</taxon>
    </lineage>
</organism>
<name>A0A7U7JTR4_9STAP</name>
<keyword evidence="2" id="KW-1185">Reference proteome</keyword>
<dbReference type="EMBL" id="CVOU01000018">
    <property type="protein sequence ID" value="CRI25720.1"/>
    <property type="molecule type" value="Genomic_DNA"/>
</dbReference>
<proteinExistence type="predicted"/>
<gene>
    <name evidence="1" type="ORF">BN1326_60149</name>
</gene>
<reference evidence="1 2" key="1">
    <citation type="submission" date="2015-04" db="EMBL/GenBank/DDBJ databases">
        <authorList>
            <person name="Cao L."/>
            <person name="Gao C.H."/>
        </authorList>
    </citation>
    <scope>NUCLEOTIDE SEQUENCE [LARGE SCALE GENOMIC DNA]</scope>
    <source>
        <strain evidence="1 2">SH3</strain>
    </source>
</reference>
<protein>
    <recommendedName>
        <fullName evidence="3">Nitrogen regulation protein NIFR3</fullName>
    </recommendedName>
</protein>
<evidence type="ECO:0000313" key="2">
    <source>
        <dbReference type="Proteomes" id="UP000236509"/>
    </source>
</evidence>
<sequence>MRVGVGPRHREIGFQFQQAMRVGVGPNKENFKKKFNKFSELITQKKRG</sequence>
<evidence type="ECO:0000313" key="1">
    <source>
        <dbReference type="EMBL" id="CRI25720.1"/>
    </source>
</evidence>
<evidence type="ECO:0008006" key="3">
    <source>
        <dbReference type="Google" id="ProtNLM"/>
    </source>
</evidence>
<comment type="caution">
    <text evidence="1">The sequence shown here is derived from an EMBL/GenBank/DDBJ whole genome shotgun (WGS) entry which is preliminary data.</text>
</comment>
<dbReference type="AlphaFoldDB" id="A0A7U7JTR4"/>
<dbReference type="Proteomes" id="UP000236509">
    <property type="component" value="Unassembled WGS sequence"/>
</dbReference>
<accession>A0A7U7JTR4</accession>